<evidence type="ECO:0000313" key="2">
    <source>
        <dbReference type="EMBL" id="PJJ84604.1"/>
    </source>
</evidence>
<dbReference type="Proteomes" id="UP000242687">
    <property type="component" value="Unassembled WGS sequence"/>
</dbReference>
<accession>A0A2H9VUV4</accession>
<feature type="chain" id="PRO_5014198696" description="PXPV repeat-containing protein" evidence="1">
    <location>
        <begin position="23"/>
        <end position="98"/>
    </location>
</feature>
<reference evidence="2 3" key="1">
    <citation type="submission" date="2017-11" db="EMBL/GenBank/DDBJ databases">
        <title>Genomic Encyclopedia of Archaeal and Bacterial Type Strains, Phase II (KMG-II): From Individual Species to Whole Genera.</title>
        <authorList>
            <person name="Goeker M."/>
        </authorList>
    </citation>
    <scope>NUCLEOTIDE SEQUENCE [LARGE SCALE GENOMIC DNA]</scope>
    <source>
        <strain evidence="2 3">DSM 28175</strain>
    </source>
</reference>
<organism evidence="2 3">
    <name type="scientific">Mucilaginibacter auburnensis</name>
    <dbReference type="NCBI Taxonomy" id="1457233"/>
    <lineage>
        <taxon>Bacteria</taxon>
        <taxon>Pseudomonadati</taxon>
        <taxon>Bacteroidota</taxon>
        <taxon>Sphingobacteriia</taxon>
        <taxon>Sphingobacteriales</taxon>
        <taxon>Sphingobacteriaceae</taxon>
        <taxon>Mucilaginibacter</taxon>
    </lineage>
</organism>
<dbReference type="RefSeq" id="WP_100340788.1">
    <property type="nucleotide sequence ID" value="NZ_PGFJ01000001.1"/>
</dbReference>
<sequence length="98" mass="11167">MKTLKLAIATIALVLGFQAANAQVSVGIHIGTPPPRQVVVVNRPVVVHRAPVVYERPVVVRHRPVIVHRGPARYRQVVHYRHGNRYYVNQPCYVAYRR</sequence>
<evidence type="ECO:0000256" key="1">
    <source>
        <dbReference type="SAM" id="SignalP"/>
    </source>
</evidence>
<name>A0A2H9VUV4_9SPHI</name>
<dbReference type="AlphaFoldDB" id="A0A2H9VUV4"/>
<comment type="caution">
    <text evidence="2">The sequence shown here is derived from an EMBL/GenBank/DDBJ whole genome shotgun (WGS) entry which is preliminary data.</text>
</comment>
<dbReference type="EMBL" id="PGFJ01000001">
    <property type="protein sequence ID" value="PJJ84604.1"/>
    <property type="molecule type" value="Genomic_DNA"/>
</dbReference>
<feature type="signal peptide" evidence="1">
    <location>
        <begin position="1"/>
        <end position="22"/>
    </location>
</feature>
<gene>
    <name evidence="2" type="ORF">CLV57_1618</name>
</gene>
<keyword evidence="1" id="KW-0732">Signal</keyword>
<proteinExistence type="predicted"/>
<evidence type="ECO:0000313" key="3">
    <source>
        <dbReference type="Proteomes" id="UP000242687"/>
    </source>
</evidence>
<protein>
    <recommendedName>
        <fullName evidence="4">PXPV repeat-containing protein</fullName>
    </recommendedName>
</protein>
<evidence type="ECO:0008006" key="4">
    <source>
        <dbReference type="Google" id="ProtNLM"/>
    </source>
</evidence>
<keyword evidence="3" id="KW-1185">Reference proteome</keyword>